<feature type="transmembrane region" description="Helical" evidence="7">
    <location>
        <begin position="37"/>
        <end position="63"/>
    </location>
</feature>
<dbReference type="Gene3D" id="1.20.1250.20">
    <property type="entry name" value="MFS general substrate transporter like domains"/>
    <property type="match status" value="1"/>
</dbReference>
<dbReference type="PANTHER" id="PTHR23501">
    <property type="entry name" value="MAJOR FACILITATOR SUPERFAMILY"/>
    <property type="match status" value="1"/>
</dbReference>
<evidence type="ECO:0000256" key="6">
    <source>
        <dbReference type="SAM" id="MobiDB-lite"/>
    </source>
</evidence>
<gene>
    <name evidence="9" type="ORF">B0T16DRAFT_325581</name>
</gene>
<dbReference type="InterPro" id="IPR036259">
    <property type="entry name" value="MFS_trans_sf"/>
</dbReference>
<evidence type="ECO:0000313" key="9">
    <source>
        <dbReference type="EMBL" id="KAK0650046.1"/>
    </source>
</evidence>
<dbReference type="Gene3D" id="1.20.1720.10">
    <property type="entry name" value="Multidrug resistance protein D"/>
    <property type="match status" value="1"/>
</dbReference>
<feature type="transmembrane region" description="Helical" evidence="7">
    <location>
        <begin position="368"/>
        <end position="386"/>
    </location>
</feature>
<accession>A0AA40CSN2</accession>
<evidence type="ECO:0000256" key="5">
    <source>
        <dbReference type="ARBA" id="ARBA00023136"/>
    </source>
</evidence>
<feature type="transmembrane region" description="Helical" evidence="7">
    <location>
        <begin position="190"/>
        <end position="212"/>
    </location>
</feature>
<name>A0AA40CSN2_9PEZI</name>
<dbReference type="InterPro" id="IPR020846">
    <property type="entry name" value="MFS_dom"/>
</dbReference>
<comment type="caution">
    <text evidence="9">The sequence shown here is derived from an EMBL/GenBank/DDBJ whole genome shotgun (WGS) entry which is preliminary data.</text>
</comment>
<evidence type="ECO:0000256" key="1">
    <source>
        <dbReference type="ARBA" id="ARBA00004141"/>
    </source>
</evidence>
<feature type="transmembrane region" description="Helical" evidence="7">
    <location>
        <begin position="497"/>
        <end position="521"/>
    </location>
</feature>
<dbReference type="CDD" id="cd17502">
    <property type="entry name" value="MFS_Azr1_MDR_like"/>
    <property type="match status" value="1"/>
</dbReference>
<evidence type="ECO:0000313" key="10">
    <source>
        <dbReference type="Proteomes" id="UP001174936"/>
    </source>
</evidence>
<keyword evidence="10" id="KW-1185">Reference proteome</keyword>
<evidence type="ECO:0000256" key="4">
    <source>
        <dbReference type="ARBA" id="ARBA00022989"/>
    </source>
</evidence>
<keyword evidence="3 7" id="KW-0812">Transmembrane</keyword>
<comment type="subcellular location">
    <subcellularLocation>
        <location evidence="1">Membrane</location>
        <topology evidence="1">Multi-pass membrane protein</topology>
    </subcellularLocation>
</comment>
<dbReference type="EMBL" id="JAULSV010000003">
    <property type="protein sequence ID" value="KAK0650046.1"/>
    <property type="molecule type" value="Genomic_DNA"/>
</dbReference>
<organism evidence="9 10">
    <name type="scientific">Cercophora newfieldiana</name>
    <dbReference type="NCBI Taxonomy" id="92897"/>
    <lineage>
        <taxon>Eukaryota</taxon>
        <taxon>Fungi</taxon>
        <taxon>Dikarya</taxon>
        <taxon>Ascomycota</taxon>
        <taxon>Pezizomycotina</taxon>
        <taxon>Sordariomycetes</taxon>
        <taxon>Sordariomycetidae</taxon>
        <taxon>Sordariales</taxon>
        <taxon>Lasiosphaeriaceae</taxon>
        <taxon>Cercophora</taxon>
    </lineage>
</organism>
<dbReference type="SUPFAM" id="SSF103473">
    <property type="entry name" value="MFS general substrate transporter"/>
    <property type="match status" value="1"/>
</dbReference>
<feature type="domain" description="Major facilitator superfamily (MFS) profile" evidence="8">
    <location>
        <begin position="40"/>
        <end position="515"/>
    </location>
</feature>
<sequence>MEASVSGLATPIVQPESSQDPAAATTSEEEYIGGMRLFAVIASVTLVGFLMLLDMSIISTAIPEITTDFHSLKDIGWYGAAYNLVGAAFQPLTGKIYTNFKAKWTFISFLFFFALGSLVCGVASSSAILIGGRAVAGFGISGLQNGAMTIITNSVPSHKRPALLGVLLGCSQLGIIVGPIMGGAITEYSTWRWCFYLNLPAAAVVACVLIIVPIPERSGRAGRPVAQILVSELDLFGFALFAPSAVMFLLGLEFGGRQYPWQSATVVGLLVGSVGMFAVFIAWEHRQGDRAMIPLSMVRKREVWTSMLAGTFLMGGTVLIFSFYLPVYFQAVRGVSPLTSGLYVLPNIITSIILAVISGVLVTRLRYYVPWVVFGGACASIASGLFTTLSPSTTTGEWVGYQILLGARGAALQMSFVAVQTVLPEDMISIATALLVFSQTFGGAIFLTISQTVFNHSLGVELASRLPGQVADAVMMAGARGVRDVVSGDDLAVAIQAYSVAVGHVFYVTLAAGLGIFLSAWGMGWHDISKKTPAGTETEKGEA</sequence>
<dbReference type="AlphaFoldDB" id="A0AA40CSN2"/>
<feature type="transmembrane region" description="Helical" evidence="7">
    <location>
        <begin position="264"/>
        <end position="283"/>
    </location>
</feature>
<proteinExistence type="inferred from homology"/>
<feature type="compositionally biased region" description="Polar residues" evidence="6">
    <location>
        <begin position="15"/>
        <end position="24"/>
    </location>
</feature>
<feature type="region of interest" description="Disordered" evidence="6">
    <location>
        <begin position="1"/>
        <end position="24"/>
    </location>
</feature>
<comment type="similarity">
    <text evidence="2">Belongs to the major facilitator superfamily. TCR/Tet family.</text>
</comment>
<evidence type="ECO:0000256" key="2">
    <source>
        <dbReference type="ARBA" id="ARBA00007520"/>
    </source>
</evidence>
<dbReference type="GO" id="GO:0022857">
    <property type="term" value="F:transmembrane transporter activity"/>
    <property type="evidence" value="ECO:0007669"/>
    <property type="project" value="InterPro"/>
</dbReference>
<feature type="transmembrane region" description="Helical" evidence="7">
    <location>
        <begin position="163"/>
        <end position="184"/>
    </location>
</feature>
<keyword evidence="5 7" id="KW-0472">Membrane</keyword>
<reference evidence="9" key="1">
    <citation type="submission" date="2023-06" db="EMBL/GenBank/DDBJ databases">
        <title>Genome-scale phylogeny and comparative genomics of the fungal order Sordariales.</title>
        <authorList>
            <consortium name="Lawrence Berkeley National Laboratory"/>
            <person name="Hensen N."/>
            <person name="Bonometti L."/>
            <person name="Westerberg I."/>
            <person name="Brannstrom I.O."/>
            <person name="Guillou S."/>
            <person name="Cros-Aarteil S."/>
            <person name="Calhoun S."/>
            <person name="Haridas S."/>
            <person name="Kuo A."/>
            <person name="Mondo S."/>
            <person name="Pangilinan J."/>
            <person name="Riley R."/>
            <person name="Labutti K."/>
            <person name="Andreopoulos B."/>
            <person name="Lipzen A."/>
            <person name="Chen C."/>
            <person name="Yanf M."/>
            <person name="Daum C."/>
            <person name="Ng V."/>
            <person name="Clum A."/>
            <person name="Steindorff A."/>
            <person name="Ohm R."/>
            <person name="Martin F."/>
            <person name="Silar P."/>
            <person name="Natvig D."/>
            <person name="Lalanne C."/>
            <person name="Gautier V."/>
            <person name="Ament-Velasquez S.L."/>
            <person name="Kruys A."/>
            <person name="Hutchinson M.I."/>
            <person name="Powell A.J."/>
            <person name="Barry K."/>
            <person name="Miller A.N."/>
            <person name="Grigoriev I.V."/>
            <person name="Debuchy R."/>
            <person name="Gladieux P."/>
            <person name="Thoren M.H."/>
            <person name="Johannesson H."/>
        </authorList>
    </citation>
    <scope>NUCLEOTIDE SEQUENCE</scope>
    <source>
        <strain evidence="9">SMH2532-1</strain>
    </source>
</reference>
<feature type="transmembrane region" description="Helical" evidence="7">
    <location>
        <begin position="233"/>
        <end position="252"/>
    </location>
</feature>
<evidence type="ECO:0000256" key="7">
    <source>
        <dbReference type="SAM" id="Phobius"/>
    </source>
</evidence>
<dbReference type="Proteomes" id="UP001174936">
    <property type="component" value="Unassembled WGS sequence"/>
</dbReference>
<dbReference type="Pfam" id="PF07690">
    <property type="entry name" value="MFS_1"/>
    <property type="match status" value="1"/>
</dbReference>
<feature type="transmembrane region" description="Helical" evidence="7">
    <location>
        <begin position="130"/>
        <end position="151"/>
    </location>
</feature>
<feature type="transmembrane region" description="Helical" evidence="7">
    <location>
        <begin position="75"/>
        <end position="92"/>
    </location>
</feature>
<keyword evidence="4 7" id="KW-1133">Transmembrane helix</keyword>
<feature type="transmembrane region" description="Helical" evidence="7">
    <location>
        <begin position="431"/>
        <end position="454"/>
    </location>
</feature>
<protein>
    <submittedName>
        <fullName evidence="9">Major facilitator superfamily domain-containing protein</fullName>
    </submittedName>
</protein>
<evidence type="ECO:0000256" key="3">
    <source>
        <dbReference type="ARBA" id="ARBA00022692"/>
    </source>
</evidence>
<dbReference type="GO" id="GO:0005886">
    <property type="term" value="C:plasma membrane"/>
    <property type="evidence" value="ECO:0007669"/>
    <property type="project" value="TreeGrafter"/>
</dbReference>
<dbReference type="InterPro" id="IPR011701">
    <property type="entry name" value="MFS"/>
</dbReference>
<dbReference type="PANTHER" id="PTHR23501:SF193">
    <property type="entry name" value="MULTIDRUG TRANSPORTER, PUTATIVE (AFU_ORTHOLOGUE AFUA_8G00940)-RELATED"/>
    <property type="match status" value="1"/>
</dbReference>
<dbReference type="PROSITE" id="PS50850">
    <property type="entry name" value="MFS"/>
    <property type="match status" value="1"/>
</dbReference>
<evidence type="ECO:0000259" key="8">
    <source>
        <dbReference type="PROSITE" id="PS50850"/>
    </source>
</evidence>
<feature type="transmembrane region" description="Helical" evidence="7">
    <location>
        <begin position="303"/>
        <end position="329"/>
    </location>
</feature>
<feature type="transmembrane region" description="Helical" evidence="7">
    <location>
        <begin position="104"/>
        <end position="124"/>
    </location>
</feature>
<feature type="transmembrane region" description="Helical" evidence="7">
    <location>
        <begin position="341"/>
        <end position="361"/>
    </location>
</feature>